<evidence type="ECO:0000256" key="5">
    <source>
        <dbReference type="ARBA" id="ARBA00047624"/>
    </source>
</evidence>
<feature type="domain" description="ABC transporter" evidence="6">
    <location>
        <begin position="12"/>
        <end position="246"/>
    </location>
</feature>
<dbReference type="InterPro" id="IPR027417">
    <property type="entry name" value="P-loop_NTPase"/>
</dbReference>
<dbReference type="GO" id="GO:0005524">
    <property type="term" value="F:ATP binding"/>
    <property type="evidence" value="ECO:0007669"/>
    <property type="project" value="UniProtKB-KW"/>
</dbReference>
<dbReference type="SMART" id="SM00382">
    <property type="entry name" value="AAA"/>
    <property type="match status" value="1"/>
</dbReference>
<gene>
    <name evidence="7" type="ORF">GCM10007304_33920</name>
</gene>
<dbReference type="Gene3D" id="3.40.50.300">
    <property type="entry name" value="P-loop containing nucleotide triphosphate hydrolases"/>
    <property type="match status" value="1"/>
</dbReference>
<dbReference type="EC" id="7.4.2.1" evidence="4"/>
<evidence type="ECO:0000256" key="3">
    <source>
        <dbReference type="ARBA" id="ARBA00022840"/>
    </source>
</evidence>
<keyword evidence="3 7" id="KW-0067">ATP-binding</keyword>
<dbReference type="RefSeq" id="WP_188545987.1">
    <property type="nucleotide sequence ID" value="NZ_BMCU01000003.1"/>
</dbReference>
<name>A0A917G0S8_9NOCA</name>
<dbReference type="PROSITE" id="PS00211">
    <property type="entry name" value="ABC_TRANSPORTER_1"/>
    <property type="match status" value="1"/>
</dbReference>
<dbReference type="SUPFAM" id="SSF52540">
    <property type="entry name" value="P-loop containing nucleoside triphosphate hydrolases"/>
    <property type="match status" value="1"/>
</dbReference>
<dbReference type="InterPro" id="IPR017871">
    <property type="entry name" value="ABC_transporter-like_CS"/>
</dbReference>
<evidence type="ECO:0000256" key="4">
    <source>
        <dbReference type="ARBA" id="ARBA00038850"/>
    </source>
</evidence>
<dbReference type="InterPro" id="IPR003593">
    <property type="entry name" value="AAA+_ATPase"/>
</dbReference>
<dbReference type="Pfam" id="PF00005">
    <property type="entry name" value="ABC_tran"/>
    <property type="match status" value="1"/>
</dbReference>
<dbReference type="InterPro" id="IPR030679">
    <property type="entry name" value="ABC_ATPase_HisP-typ"/>
</dbReference>
<reference evidence="7" key="1">
    <citation type="journal article" date="2014" name="Int. J. Syst. Evol. Microbiol.">
        <title>Complete genome sequence of Corynebacterium casei LMG S-19264T (=DSM 44701T), isolated from a smear-ripened cheese.</title>
        <authorList>
            <consortium name="US DOE Joint Genome Institute (JGI-PGF)"/>
            <person name="Walter F."/>
            <person name="Albersmeier A."/>
            <person name="Kalinowski J."/>
            <person name="Ruckert C."/>
        </authorList>
    </citation>
    <scope>NUCLEOTIDE SEQUENCE</scope>
    <source>
        <strain evidence="7">CCM 7905</strain>
    </source>
</reference>
<keyword evidence="1" id="KW-0813">Transport</keyword>
<evidence type="ECO:0000313" key="7">
    <source>
        <dbReference type="EMBL" id="GGG16971.1"/>
    </source>
</evidence>
<keyword evidence="2" id="KW-0547">Nucleotide-binding</keyword>
<dbReference type="PROSITE" id="PS50893">
    <property type="entry name" value="ABC_TRANSPORTER_2"/>
    <property type="match status" value="1"/>
</dbReference>
<comment type="caution">
    <text evidence="7">The sequence shown here is derived from an EMBL/GenBank/DDBJ whole genome shotgun (WGS) entry which is preliminary data.</text>
</comment>
<dbReference type="Proteomes" id="UP000654257">
    <property type="component" value="Unassembled WGS sequence"/>
</dbReference>
<dbReference type="InterPro" id="IPR003439">
    <property type="entry name" value="ABC_transporter-like_ATP-bd"/>
</dbReference>
<accession>A0A917G0S8</accession>
<evidence type="ECO:0000259" key="6">
    <source>
        <dbReference type="PROSITE" id="PS50893"/>
    </source>
</evidence>
<evidence type="ECO:0000313" key="8">
    <source>
        <dbReference type="Proteomes" id="UP000654257"/>
    </source>
</evidence>
<evidence type="ECO:0000256" key="1">
    <source>
        <dbReference type="ARBA" id="ARBA00022448"/>
    </source>
</evidence>
<protein>
    <recommendedName>
        <fullName evidence="4">ABC-type polar-amino-acid transporter</fullName>
        <ecNumber evidence="4">7.4.2.1</ecNumber>
    </recommendedName>
</protein>
<dbReference type="GO" id="GO:0015426">
    <property type="term" value="F:ATPase-coupled polar amino acid-transporter activity"/>
    <property type="evidence" value="ECO:0007669"/>
    <property type="project" value="UniProtKB-EC"/>
</dbReference>
<organism evidence="7 8">
    <name type="scientific">Rhodococcoides trifolii</name>
    <dbReference type="NCBI Taxonomy" id="908250"/>
    <lineage>
        <taxon>Bacteria</taxon>
        <taxon>Bacillati</taxon>
        <taxon>Actinomycetota</taxon>
        <taxon>Actinomycetes</taxon>
        <taxon>Mycobacteriales</taxon>
        <taxon>Nocardiaceae</taxon>
        <taxon>Rhodococcoides</taxon>
    </lineage>
</organism>
<dbReference type="EMBL" id="BMCU01000003">
    <property type="protein sequence ID" value="GGG16971.1"/>
    <property type="molecule type" value="Genomic_DNA"/>
</dbReference>
<proteinExistence type="predicted"/>
<dbReference type="PANTHER" id="PTHR43166">
    <property type="entry name" value="AMINO ACID IMPORT ATP-BINDING PROTEIN"/>
    <property type="match status" value="1"/>
</dbReference>
<dbReference type="AlphaFoldDB" id="A0A917G0S8"/>
<dbReference type="GO" id="GO:0016887">
    <property type="term" value="F:ATP hydrolysis activity"/>
    <property type="evidence" value="ECO:0007669"/>
    <property type="project" value="InterPro"/>
</dbReference>
<dbReference type="InterPro" id="IPR050086">
    <property type="entry name" value="MetN_ABC_transporter-like"/>
</dbReference>
<dbReference type="PANTHER" id="PTHR43166:SF37">
    <property type="entry name" value="ARGININE TRANSPORT ATP-BINDING PROTEIN ARTM"/>
    <property type="match status" value="1"/>
</dbReference>
<evidence type="ECO:0000256" key="2">
    <source>
        <dbReference type="ARBA" id="ARBA00022741"/>
    </source>
</evidence>
<comment type="catalytic activity">
    <reaction evidence="5">
        <text>a polar amino acid(out) + ATP + H2O = a polar amino acid(in) + ADP + phosphate + H(+)</text>
        <dbReference type="Rhea" id="RHEA:14673"/>
        <dbReference type="ChEBI" id="CHEBI:15377"/>
        <dbReference type="ChEBI" id="CHEBI:15378"/>
        <dbReference type="ChEBI" id="CHEBI:30616"/>
        <dbReference type="ChEBI" id="CHEBI:43474"/>
        <dbReference type="ChEBI" id="CHEBI:62031"/>
        <dbReference type="ChEBI" id="CHEBI:456216"/>
        <dbReference type="EC" id="7.4.2.1"/>
    </reaction>
    <physiologicalReaction direction="left-to-right" evidence="5">
        <dbReference type="Rhea" id="RHEA:14674"/>
    </physiologicalReaction>
</comment>
<keyword evidence="8" id="KW-1185">Reference proteome</keyword>
<dbReference type="PIRSF" id="PIRSF039085">
    <property type="entry name" value="ABC_ATPase_HisP"/>
    <property type="match status" value="1"/>
</dbReference>
<reference evidence="7" key="2">
    <citation type="submission" date="2020-09" db="EMBL/GenBank/DDBJ databases">
        <authorList>
            <person name="Sun Q."/>
            <person name="Sedlacek I."/>
        </authorList>
    </citation>
    <scope>NUCLEOTIDE SEQUENCE</scope>
    <source>
        <strain evidence="7">CCM 7905</strain>
    </source>
</reference>
<dbReference type="FunFam" id="3.40.50.300:FF:000020">
    <property type="entry name" value="Amino acid ABC transporter ATP-binding component"/>
    <property type="match status" value="1"/>
</dbReference>
<dbReference type="CDD" id="cd03262">
    <property type="entry name" value="ABC_HisP_GlnQ"/>
    <property type="match status" value="1"/>
</dbReference>
<sequence length="250" mass="27218">MSAETQTAEVKIRVKGLKKSFGSLEVLKGLDVDIHAGEVVCVIGPSGSGKSTFLRCLNKLEDITGGTVVVDEFDLTDKKVNLDHVRQHIGMVFQHFNLFPHMSVVANVMLAPTETKKLSKAKAREEATRLLAQVGLAEKADAKPAQLSGGQKQRVAIARALAMNPDIMLFDEATSALDPEMVGEVLQVLRDLAKGGMTMVVVTHEMGFAREVSDRVIFMADGYIVEEGSPDELFGNPQNPRTQDFLNKVL</sequence>